<dbReference type="AlphaFoldDB" id="D8SR82"/>
<dbReference type="Gramene" id="EFJ13000">
    <property type="protein sequence ID" value="EFJ13000"/>
    <property type="gene ID" value="SELMODRAFT_123063"/>
</dbReference>
<dbReference type="KEGG" id="smo:SELMODRAFT_123063"/>
<dbReference type="Proteomes" id="UP000001514">
    <property type="component" value="Unassembled WGS sequence"/>
</dbReference>
<evidence type="ECO:0000313" key="2">
    <source>
        <dbReference type="Proteomes" id="UP000001514"/>
    </source>
</evidence>
<gene>
    <name evidence="1" type="ORF">SELMODRAFT_123063</name>
</gene>
<accession>D8SR82</accession>
<dbReference type="HOGENOM" id="CLU_3109967_0_0_1"/>
<name>D8SR82_SELML</name>
<dbReference type="EMBL" id="GL377635">
    <property type="protein sequence ID" value="EFJ13000.1"/>
    <property type="molecule type" value="Genomic_DNA"/>
</dbReference>
<reference evidence="1 2" key="1">
    <citation type="journal article" date="2011" name="Science">
        <title>The Selaginella genome identifies genetic changes associated with the evolution of vascular plants.</title>
        <authorList>
            <person name="Banks J.A."/>
            <person name="Nishiyama T."/>
            <person name="Hasebe M."/>
            <person name="Bowman J.L."/>
            <person name="Gribskov M."/>
            <person name="dePamphilis C."/>
            <person name="Albert V.A."/>
            <person name="Aono N."/>
            <person name="Aoyama T."/>
            <person name="Ambrose B.A."/>
            <person name="Ashton N.W."/>
            <person name="Axtell M.J."/>
            <person name="Barker E."/>
            <person name="Barker M.S."/>
            <person name="Bennetzen J.L."/>
            <person name="Bonawitz N.D."/>
            <person name="Chapple C."/>
            <person name="Cheng C."/>
            <person name="Correa L.G."/>
            <person name="Dacre M."/>
            <person name="DeBarry J."/>
            <person name="Dreyer I."/>
            <person name="Elias M."/>
            <person name="Engstrom E.M."/>
            <person name="Estelle M."/>
            <person name="Feng L."/>
            <person name="Finet C."/>
            <person name="Floyd S.K."/>
            <person name="Frommer W.B."/>
            <person name="Fujita T."/>
            <person name="Gramzow L."/>
            <person name="Gutensohn M."/>
            <person name="Harholt J."/>
            <person name="Hattori M."/>
            <person name="Heyl A."/>
            <person name="Hirai T."/>
            <person name="Hiwatashi Y."/>
            <person name="Ishikawa M."/>
            <person name="Iwata M."/>
            <person name="Karol K.G."/>
            <person name="Koehler B."/>
            <person name="Kolukisaoglu U."/>
            <person name="Kubo M."/>
            <person name="Kurata T."/>
            <person name="Lalonde S."/>
            <person name="Li K."/>
            <person name="Li Y."/>
            <person name="Litt A."/>
            <person name="Lyons E."/>
            <person name="Manning G."/>
            <person name="Maruyama T."/>
            <person name="Michael T.P."/>
            <person name="Mikami K."/>
            <person name="Miyazaki S."/>
            <person name="Morinaga S."/>
            <person name="Murata T."/>
            <person name="Mueller-Roeber B."/>
            <person name="Nelson D.R."/>
            <person name="Obara M."/>
            <person name="Oguri Y."/>
            <person name="Olmstead R.G."/>
            <person name="Onodera N."/>
            <person name="Petersen B.L."/>
            <person name="Pils B."/>
            <person name="Prigge M."/>
            <person name="Rensing S.A."/>
            <person name="Riano-Pachon D.M."/>
            <person name="Roberts A.W."/>
            <person name="Sato Y."/>
            <person name="Scheller H.V."/>
            <person name="Schulz B."/>
            <person name="Schulz C."/>
            <person name="Shakirov E.V."/>
            <person name="Shibagaki N."/>
            <person name="Shinohara N."/>
            <person name="Shippen D.E."/>
            <person name="Soerensen I."/>
            <person name="Sotooka R."/>
            <person name="Sugimoto N."/>
            <person name="Sugita M."/>
            <person name="Sumikawa N."/>
            <person name="Tanurdzic M."/>
            <person name="Theissen G."/>
            <person name="Ulvskov P."/>
            <person name="Wakazuki S."/>
            <person name="Weng J.K."/>
            <person name="Willats W.W."/>
            <person name="Wipf D."/>
            <person name="Wolf P.G."/>
            <person name="Yang L."/>
            <person name="Zimmer A.D."/>
            <person name="Zhu Q."/>
            <person name="Mitros T."/>
            <person name="Hellsten U."/>
            <person name="Loque D."/>
            <person name="Otillar R."/>
            <person name="Salamov A."/>
            <person name="Schmutz J."/>
            <person name="Shapiro H."/>
            <person name="Lindquist E."/>
            <person name="Lucas S."/>
            <person name="Rokhsar D."/>
            <person name="Grigoriev I.V."/>
        </authorList>
    </citation>
    <scope>NUCLEOTIDE SEQUENCE [LARGE SCALE GENOMIC DNA]</scope>
</reference>
<sequence>MDSYSKVLLKDREPNFAIQSPDVFDRIFHIIRGVSKGINLSRDIFAGNVPS</sequence>
<keyword evidence="2" id="KW-1185">Reference proteome</keyword>
<dbReference type="InParanoid" id="D8SR82"/>
<protein>
    <submittedName>
        <fullName evidence="1">Uncharacterized protein</fullName>
    </submittedName>
</protein>
<organism evidence="2">
    <name type="scientific">Selaginella moellendorffii</name>
    <name type="common">Spikemoss</name>
    <dbReference type="NCBI Taxonomy" id="88036"/>
    <lineage>
        <taxon>Eukaryota</taxon>
        <taxon>Viridiplantae</taxon>
        <taxon>Streptophyta</taxon>
        <taxon>Embryophyta</taxon>
        <taxon>Tracheophyta</taxon>
        <taxon>Lycopodiopsida</taxon>
        <taxon>Selaginellales</taxon>
        <taxon>Selaginellaceae</taxon>
        <taxon>Selaginella</taxon>
    </lineage>
</organism>
<evidence type="ECO:0000313" key="1">
    <source>
        <dbReference type="EMBL" id="EFJ13000.1"/>
    </source>
</evidence>
<proteinExistence type="predicted"/>